<evidence type="ECO:0000256" key="4">
    <source>
        <dbReference type="ARBA" id="ARBA00022454"/>
    </source>
</evidence>
<dbReference type="PRINTS" id="PR00622">
    <property type="entry name" value="HISTONEH3"/>
</dbReference>
<dbReference type="Pfam" id="PF00125">
    <property type="entry name" value="Histone"/>
    <property type="match status" value="1"/>
</dbReference>
<feature type="domain" description="Core Histone H2A/H2B/H3" evidence="8">
    <location>
        <begin position="46"/>
        <end position="132"/>
    </location>
</feature>
<dbReference type="AlphaFoldDB" id="A0A1X6NUT0"/>
<sequence length="137" mass="15172">MAGTKQTARRSTGGKAAAFLSRAAARRETKSKSGGKAAVKRRYRFGTVALRDISKFQRTGELLISKVPFPHLMREIAPKYTNSPHFLASAVLALQESSEAYLVGLFQDAQLCAIHDKRVTVMLKDIQLARRIRGQRA</sequence>
<dbReference type="GO" id="GO:0046982">
    <property type="term" value="F:protein heterodimerization activity"/>
    <property type="evidence" value="ECO:0007669"/>
    <property type="project" value="InterPro"/>
</dbReference>
<evidence type="ECO:0000259" key="8">
    <source>
        <dbReference type="Pfam" id="PF00125"/>
    </source>
</evidence>
<evidence type="ECO:0000256" key="7">
    <source>
        <dbReference type="ARBA" id="ARBA00023269"/>
    </source>
</evidence>
<reference evidence="9 10" key="1">
    <citation type="submission" date="2017-03" db="EMBL/GenBank/DDBJ databases">
        <title>WGS assembly of Porphyra umbilicalis.</title>
        <authorList>
            <person name="Brawley S.H."/>
            <person name="Blouin N.A."/>
            <person name="Ficko-Blean E."/>
            <person name="Wheeler G.L."/>
            <person name="Lohr M."/>
            <person name="Goodson H.V."/>
            <person name="Jenkins J.W."/>
            <person name="Blaby-Haas C.E."/>
            <person name="Helliwell K.E."/>
            <person name="Chan C."/>
            <person name="Marriage T."/>
            <person name="Bhattacharya D."/>
            <person name="Klein A.S."/>
            <person name="Badis Y."/>
            <person name="Brodie J."/>
            <person name="Cao Y."/>
            <person name="Collen J."/>
            <person name="Dittami S.M."/>
            <person name="Gachon C.M."/>
            <person name="Green B.R."/>
            <person name="Karpowicz S."/>
            <person name="Kim J.W."/>
            <person name="Kudahl U."/>
            <person name="Lin S."/>
            <person name="Michel G."/>
            <person name="Mittag M."/>
            <person name="Olson B.J."/>
            <person name="Pangilinan J."/>
            <person name="Peng Y."/>
            <person name="Qiu H."/>
            <person name="Shu S."/>
            <person name="Singer J.T."/>
            <person name="Smith A.G."/>
            <person name="Sprecher B.N."/>
            <person name="Wagner V."/>
            <person name="Wang W."/>
            <person name="Wang Z.-Y."/>
            <person name="Yan J."/>
            <person name="Yarish C."/>
            <person name="Zoeuner-Riek S."/>
            <person name="Zhuang Y."/>
            <person name="Zou Y."/>
            <person name="Lindquist E.A."/>
            <person name="Grimwood J."/>
            <person name="Barry K."/>
            <person name="Rokhsar D.S."/>
            <person name="Schmutz J."/>
            <person name="Stiller J.W."/>
            <person name="Grossman A.R."/>
            <person name="Prochnik S.E."/>
        </authorList>
    </citation>
    <scope>NUCLEOTIDE SEQUENCE [LARGE SCALE GENOMIC DNA]</scope>
    <source>
        <strain evidence="9">4086291</strain>
    </source>
</reference>
<dbReference type="InterPro" id="IPR007125">
    <property type="entry name" value="H2A/H2B/H3"/>
</dbReference>
<dbReference type="PANTHER" id="PTHR11426">
    <property type="entry name" value="HISTONE H3"/>
    <property type="match status" value="1"/>
</dbReference>
<accession>A0A1X6NUT0</accession>
<keyword evidence="7" id="KW-0544">Nucleosome core</keyword>
<dbReference type="CDD" id="cd22911">
    <property type="entry name" value="HFD_H3"/>
    <property type="match status" value="1"/>
</dbReference>
<keyword evidence="5" id="KW-0238">DNA-binding</keyword>
<evidence type="ECO:0000313" key="10">
    <source>
        <dbReference type="Proteomes" id="UP000218209"/>
    </source>
</evidence>
<dbReference type="Gene3D" id="1.10.20.10">
    <property type="entry name" value="Histone, subunit A"/>
    <property type="match status" value="1"/>
</dbReference>
<evidence type="ECO:0000313" key="9">
    <source>
        <dbReference type="EMBL" id="OSX72361.1"/>
    </source>
</evidence>
<dbReference type="EMBL" id="KV919066">
    <property type="protein sequence ID" value="OSX72361.1"/>
    <property type="molecule type" value="Genomic_DNA"/>
</dbReference>
<keyword evidence="10" id="KW-1185">Reference proteome</keyword>
<dbReference type="GO" id="GO:0000786">
    <property type="term" value="C:nucleosome"/>
    <property type="evidence" value="ECO:0007669"/>
    <property type="project" value="UniProtKB-KW"/>
</dbReference>
<gene>
    <name evidence="9" type="ORF">BU14_0443s0006</name>
</gene>
<protein>
    <recommendedName>
        <fullName evidence="8">Core Histone H2A/H2B/H3 domain-containing protein</fullName>
    </recommendedName>
</protein>
<evidence type="ECO:0000256" key="2">
    <source>
        <dbReference type="ARBA" id="ARBA00004286"/>
    </source>
</evidence>
<dbReference type="GO" id="GO:0003677">
    <property type="term" value="F:DNA binding"/>
    <property type="evidence" value="ECO:0007669"/>
    <property type="project" value="UniProtKB-KW"/>
</dbReference>
<keyword evidence="6" id="KW-0539">Nucleus</keyword>
<organism evidence="9 10">
    <name type="scientific">Porphyra umbilicalis</name>
    <name type="common">Purple laver</name>
    <name type="synonym">Red alga</name>
    <dbReference type="NCBI Taxonomy" id="2786"/>
    <lineage>
        <taxon>Eukaryota</taxon>
        <taxon>Rhodophyta</taxon>
        <taxon>Bangiophyceae</taxon>
        <taxon>Bangiales</taxon>
        <taxon>Bangiaceae</taxon>
        <taxon>Porphyra</taxon>
    </lineage>
</organism>
<dbReference type="GO" id="GO:0005634">
    <property type="term" value="C:nucleus"/>
    <property type="evidence" value="ECO:0007669"/>
    <property type="project" value="UniProtKB-SubCell"/>
</dbReference>
<comment type="subcellular location">
    <subcellularLocation>
        <location evidence="2">Chromosome</location>
    </subcellularLocation>
    <subcellularLocation>
        <location evidence="1">Nucleus</location>
    </subcellularLocation>
</comment>
<dbReference type="InterPro" id="IPR000164">
    <property type="entry name" value="Histone_H3/CENP-A"/>
</dbReference>
<comment type="similarity">
    <text evidence="3">Belongs to the histone H3 family.</text>
</comment>
<dbReference type="SUPFAM" id="SSF47113">
    <property type="entry name" value="Histone-fold"/>
    <property type="match status" value="1"/>
</dbReference>
<dbReference type="GO" id="GO:0030527">
    <property type="term" value="F:structural constituent of chromatin"/>
    <property type="evidence" value="ECO:0007669"/>
    <property type="project" value="InterPro"/>
</dbReference>
<dbReference type="Proteomes" id="UP000218209">
    <property type="component" value="Unassembled WGS sequence"/>
</dbReference>
<dbReference type="FunFam" id="1.10.20.10:FF:000085">
    <property type="entry name" value="Histone H3.2"/>
    <property type="match status" value="1"/>
</dbReference>
<evidence type="ECO:0000256" key="1">
    <source>
        <dbReference type="ARBA" id="ARBA00004123"/>
    </source>
</evidence>
<dbReference type="InterPro" id="IPR009072">
    <property type="entry name" value="Histone-fold"/>
</dbReference>
<evidence type="ECO:0000256" key="5">
    <source>
        <dbReference type="ARBA" id="ARBA00023125"/>
    </source>
</evidence>
<evidence type="ECO:0000256" key="3">
    <source>
        <dbReference type="ARBA" id="ARBA00010343"/>
    </source>
</evidence>
<evidence type="ECO:0000256" key="6">
    <source>
        <dbReference type="ARBA" id="ARBA00023242"/>
    </source>
</evidence>
<proteinExistence type="inferred from homology"/>
<dbReference type="SMART" id="SM00428">
    <property type="entry name" value="H3"/>
    <property type="match status" value="1"/>
</dbReference>
<keyword evidence="4" id="KW-0158">Chromosome</keyword>
<name>A0A1X6NUT0_PORUM</name>